<evidence type="ECO:0000313" key="1">
    <source>
        <dbReference type="EMBL" id="TXS24193.1"/>
    </source>
</evidence>
<organism evidence="1">
    <name type="scientific">Streptomyces sp. gb1(2016)</name>
    <dbReference type="NCBI Taxonomy" id="1828321"/>
    <lineage>
        <taxon>Bacteria</taxon>
        <taxon>Bacillati</taxon>
        <taxon>Actinomycetota</taxon>
        <taxon>Actinomycetes</taxon>
        <taxon>Kitasatosporales</taxon>
        <taxon>Streptomycetaceae</taxon>
        <taxon>Streptomyces</taxon>
    </lineage>
</organism>
<dbReference type="EMBL" id="RDBM01000037">
    <property type="protein sequence ID" value="TXS24193.1"/>
    <property type="molecule type" value="Genomic_DNA"/>
</dbReference>
<proteinExistence type="predicted"/>
<gene>
    <name evidence="1" type="ORF">EAO74_27295</name>
</gene>
<sequence length="123" mass="14212">MGTPVLRAIEWDGTRWDDPSEEKLHDLLADMSLTWRFVVVERLDLQPAGQHYMQVHLNDDLSYQVEYREGGPDRHFQAHVPTDHSPFCVEPVADVLTAWAFGRPGWRDACTWSPWPPSTEPSR</sequence>
<dbReference type="AlphaFoldDB" id="A0A652KKH2"/>
<accession>A0A652KKH2</accession>
<dbReference type="RefSeq" id="WP_147985055.1">
    <property type="nucleotide sequence ID" value="NZ_RDBM01000037.1"/>
</dbReference>
<reference evidence="1" key="1">
    <citation type="submission" date="2018-10" db="EMBL/GenBank/DDBJ databases">
        <authorList>
            <person name="Hariharan J."/>
            <person name="Choudoir M.J."/>
            <person name="Diebold P."/>
            <person name="Panke-Buisse K."/>
            <person name="Campbell A.N."/>
            <person name="Buckley D.H."/>
        </authorList>
    </citation>
    <scope>NUCLEOTIDE SEQUENCE</scope>
    <source>
        <strain evidence="1">Gb1</strain>
    </source>
</reference>
<protein>
    <submittedName>
        <fullName evidence="1">Uncharacterized protein</fullName>
    </submittedName>
</protein>
<name>A0A652KKH2_9ACTN</name>
<comment type="caution">
    <text evidence="1">The sequence shown here is derived from an EMBL/GenBank/DDBJ whole genome shotgun (WGS) entry which is preliminary data.</text>
</comment>